<reference evidence="6 7" key="1">
    <citation type="submission" date="2019-07" db="EMBL/GenBank/DDBJ databases">
        <authorList>
            <person name="Friedrich A."/>
            <person name="Schacherer J."/>
        </authorList>
    </citation>
    <scope>NUCLEOTIDE SEQUENCE [LARGE SCALE GENOMIC DNA]</scope>
</reference>
<dbReference type="InterPro" id="IPR003892">
    <property type="entry name" value="CUE"/>
</dbReference>
<keyword evidence="1" id="KW-0833">Ubl conjugation pathway</keyword>
<gene>
    <name evidence="6" type="ORF">DEBR0S6_03356G</name>
</gene>
<feature type="compositionally biased region" description="Low complexity" evidence="3">
    <location>
        <begin position="86"/>
        <end position="100"/>
    </location>
</feature>
<dbReference type="GO" id="GO:0031267">
    <property type="term" value="F:small GTPase binding"/>
    <property type="evidence" value="ECO:0007669"/>
    <property type="project" value="TreeGrafter"/>
</dbReference>
<proteinExistence type="predicted"/>
<dbReference type="Pfam" id="PF02204">
    <property type="entry name" value="VPS9"/>
    <property type="match status" value="1"/>
</dbReference>
<dbReference type="Gene3D" id="1.10.8.10">
    <property type="entry name" value="DNA helicase RuvA subunit, C-terminal domain"/>
    <property type="match status" value="1"/>
</dbReference>
<feature type="compositionally biased region" description="Basic and acidic residues" evidence="3">
    <location>
        <begin position="184"/>
        <end position="208"/>
    </location>
</feature>
<feature type="region of interest" description="Disordered" evidence="3">
    <location>
        <begin position="294"/>
        <end position="321"/>
    </location>
</feature>
<feature type="compositionally biased region" description="Polar residues" evidence="3">
    <location>
        <begin position="127"/>
        <end position="139"/>
    </location>
</feature>
<evidence type="ECO:0000256" key="3">
    <source>
        <dbReference type="SAM" id="MobiDB-lite"/>
    </source>
</evidence>
<organism evidence="6 7">
    <name type="scientific">Dekkera bruxellensis</name>
    <name type="common">Brettanomyces custersii</name>
    <dbReference type="NCBI Taxonomy" id="5007"/>
    <lineage>
        <taxon>Eukaryota</taxon>
        <taxon>Fungi</taxon>
        <taxon>Dikarya</taxon>
        <taxon>Ascomycota</taxon>
        <taxon>Saccharomycotina</taxon>
        <taxon>Pichiomycetes</taxon>
        <taxon>Pichiales</taxon>
        <taxon>Pichiaceae</taxon>
        <taxon>Brettanomyces</taxon>
    </lineage>
</organism>
<evidence type="ECO:0000256" key="2">
    <source>
        <dbReference type="SAM" id="Coils"/>
    </source>
</evidence>
<dbReference type="PANTHER" id="PTHR23101">
    <property type="entry name" value="RAB GDP/GTP EXCHANGE FACTOR"/>
    <property type="match status" value="1"/>
</dbReference>
<accession>A0A7D9H220</accession>
<dbReference type="SMART" id="SM00167">
    <property type="entry name" value="VPS9"/>
    <property type="match status" value="1"/>
</dbReference>
<name>A0A7D9H220_DEKBR</name>
<dbReference type="AlphaFoldDB" id="A0A7D9H220"/>
<dbReference type="Pfam" id="PF18151">
    <property type="entry name" value="DUF5601"/>
    <property type="match status" value="1"/>
</dbReference>
<dbReference type="InterPro" id="IPR037191">
    <property type="entry name" value="VPS9_dom_sf"/>
</dbReference>
<sequence length="766" mass="86070">MSNSNNLPQKKAGSFSQRSSSGLIIPSLQTSRPVVGVTNSTLAVASTKSAGSTTKGDEYKGFHQYDKDSPSKDSSLRELFEKYHGSNKSSQSAQSTAAVSGESILNKNSHFPQLLNLPSKGVNVNTEQVRAPSPASNESMFRKNRKKKQDIGTKTYSGAGALLNDEGSGIGDDDDDDDNNNGDNHTHNSVENKETNEKHSSSIQDTEHVGNSITELNKKPVLTTDTISLNGDSDTDSDAETYGDDLVAVGQQEDIQKEELVIDDVSTLPKEQLVDLSSPSKPLIELDSGDKLVEKENKDADNSRRLSKAALKVPNPPKENHTQESFDFQQFMIQFKSKECGPIHRYLRSFLVQFAQRNWTVDEQIKLIKDFEMFLLDKMREYFPFNTMQSEDDIMNQKEGIEKLIMAKLYSQTFSPVLDSKKLSQENINDRKKDRTYARQVRLYDWVTLRNLDVPTDISADSNFVSLASKELNKVNKYKAPRDKVICILNCCKIIFGLLRQQQKKDGIEENADSFVPMLVCVLFNAKVRFLPSNLMYIERFRNEDFLAGEVSYYVSTLQIACNFVRQISEEQITVDPGEYEKNMADARIRLKQEIEKRKQERAQRLSPLPKKLTDFISQASSGSPSVVLTKSAEIMKQSLSNSLSSFFGEGDGDVTSEVNNRTLAESRNSGHKVASQSTREHQRKNPYKSLVASDKQLEQIKNLSLEEHKQEEETKKRTEDVFEELQSMFPKIDKEIIHDVLATTMNKDGSNIGECVDALLTLGSD</sequence>
<dbReference type="InterPro" id="IPR009060">
    <property type="entry name" value="UBA-like_sf"/>
</dbReference>
<feature type="region of interest" description="Disordered" evidence="3">
    <location>
        <begin position="43"/>
        <end position="101"/>
    </location>
</feature>
<dbReference type="CDD" id="cd14369">
    <property type="entry name" value="CUE_VPS9_like"/>
    <property type="match status" value="1"/>
</dbReference>
<feature type="domain" description="VPS9" evidence="5">
    <location>
        <begin position="431"/>
        <end position="574"/>
    </location>
</feature>
<feature type="domain" description="CUE" evidence="4">
    <location>
        <begin position="718"/>
        <end position="766"/>
    </location>
</feature>
<dbReference type="PROSITE" id="PS51205">
    <property type="entry name" value="VPS9"/>
    <property type="match status" value="1"/>
</dbReference>
<dbReference type="InterPro" id="IPR041804">
    <property type="entry name" value="Vps9_CUE"/>
</dbReference>
<feature type="compositionally biased region" description="Basic and acidic residues" evidence="3">
    <location>
        <begin position="55"/>
        <end position="84"/>
    </location>
</feature>
<dbReference type="GO" id="GO:0005085">
    <property type="term" value="F:guanyl-nucleotide exchange factor activity"/>
    <property type="evidence" value="ECO:0007669"/>
    <property type="project" value="InterPro"/>
</dbReference>
<dbReference type="Proteomes" id="UP000478008">
    <property type="component" value="Unassembled WGS sequence"/>
</dbReference>
<evidence type="ECO:0000313" key="6">
    <source>
        <dbReference type="EMBL" id="VUG19923.1"/>
    </source>
</evidence>
<dbReference type="PROSITE" id="PS51140">
    <property type="entry name" value="CUE"/>
    <property type="match status" value="1"/>
</dbReference>
<feature type="coiled-coil region" evidence="2">
    <location>
        <begin position="694"/>
        <end position="729"/>
    </location>
</feature>
<dbReference type="EMBL" id="CABFWN010000006">
    <property type="protein sequence ID" value="VUG19923.1"/>
    <property type="molecule type" value="Genomic_DNA"/>
</dbReference>
<dbReference type="GO" id="GO:0043130">
    <property type="term" value="F:ubiquitin binding"/>
    <property type="evidence" value="ECO:0007669"/>
    <property type="project" value="InterPro"/>
</dbReference>
<dbReference type="Gene3D" id="1.10.246.120">
    <property type="match status" value="1"/>
</dbReference>
<feature type="compositionally biased region" description="Acidic residues" evidence="3">
    <location>
        <begin position="171"/>
        <end position="180"/>
    </location>
</feature>
<evidence type="ECO:0000259" key="5">
    <source>
        <dbReference type="PROSITE" id="PS51205"/>
    </source>
</evidence>
<dbReference type="InterPro" id="IPR003123">
    <property type="entry name" value="VPS9"/>
</dbReference>
<dbReference type="GO" id="GO:0016192">
    <property type="term" value="P:vesicle-mediated transport"/>
    <property type="evidence" value="ECO:0007669"/>
    <property type="project" value="InterPro"/>
</dbReference>
<feature type="compositionally biased region" description="Polar residues" evidence="3">
    <location>
        <begin position="43"/>
        <end position="54"/>
    </location>
</feature>
<evidence type="ECO:0000313" key="7">
    <source>
        <dbReference type="Proteomes" id="UP000478008"/>
    </source>
</evidence>
<evidence type="ECO:0000256" key="1">
    <source>
        <dbReference type="ARBA" id="ARBA00022786"/>
    </source>
</evidence>
<feature type="region of interest" description="Disordered" evidence="3">
    <location>
        <begin position="663"/>
        <end position="689"/>
    </location>
</feature>
<dbReference type="InterPro" id="IPR041545">
    <property type="entry name" value="DUF5601"/>
</dbReference>
<dbReference type="InterPro" id="IPR045046">
    <property type="entry name" value="Vps9-like"/>
</dbReference>
<dbReference type="SUPFAM" id="SSF46934">
    <property type="entry name" value="UBA-like"/>
    <property type="match status" value="1"/>
</dbReference>
<dbReference type="GO" id="GO:0005829">
    <property type="term" value="C:cytosol"/>
    <property type="evidence" value="ECO:0007669"/>
    <property type="project" value="TreeGrafter"/>
</dbReference>
<dbReference type="PANTHER" id="PTHR23101:SF25">
    <property type="entry name" value="GTPASE-ACTIVATING PROTEIN AND VPS9 DOMAIN-CONTAINING PROTEIN 1"/>
    <property type="match status" value="1"/>
</dbReference>
<feature type="compositionally biased region" description="Basic and acidic residues" evidence="3">
    <location>
        <begin position="294"/>
        <end position="304"/>
    </location>
</feature>
<keyword evidence="7" id="KW-1185">Reference proteome</keyword>
<evidence type="ECO:0000259" key="4">
    <source>
        <dbReference type="PROSITE" id="PS51140"/>
    </source>
</evidence>
<dbReference type="SUPFAM" id="SSF109993">
    <property type="entry name" value="VPS9 domain"/>
    <property type="match status" value="1"/>
</dbReference>
<keyword evidence="2" id="KW-0175">Coiled coil</keyword>
<dbReference type="Gene3D" id="1.20.1050.80">
    <property type="entry name" value="VPS9 domain"/>
    <property type="match status" value="1"/>
</dbReference>
<protein>
    <submittedName>
        <fullName evidence="6">DEBR0S6_03356g1_1</fullName>
    </submittedName>
</protein>
<feature type="region of interest" description="Disordered" evidence="3">
    <location>
        <begin position="127"/>
        <end position="217"/>
    </location>
</feature>
<dbReference type="GO" id="GO:0030139">
    <property type="term" value="C:endocytic vesicle"/>
    <property type="evidence" value="ECO:0007669"/>
    <property type="project" value="TreeGrafter"/>
</dbReference>